<dbReference type="GeneID" id="114239503"/>
<dbReference type="KEGG" id="bman:114239503"/>
<accession>A0A6J2J7Z4</accession>
<dbReference type="Proteomes" id="UP000504629">
    <property type="component" value="Unplaced"/>
</dbReference>
<protein>
    <submittedName>
        <fullName evidence="2">Uncharacterized protein LOC114239503</fullName>
    </submittedName>
</protein>
<proteinExistence type="predicted"/>
<dbReference type="RefSeq" id="XP_028025526.1">
    <property type="nucleotide sequence ID" value="XM_028169725.1"/>
</dbReference>
<dbReference type="OrthoDB" id="8181742at2759"/>
<organism evidence="1 2">
    <name type="scientific">Bombyx mandarina</name>
    <name type="common">Wild silk moth</name>
    <name type="synonym">Wild silkworm</name>
    <dbReference type="NCBI Taxonomy" id="7092"/>
    <lineage>
        <taxon>Eukaryota</taxon>
        <taxon>Metazoa</taxon>
        <taxon>Ecdysozoa</taxon>
        <taxon>Arthropoda</taxon>
        <taxon>Hexapoda</taxon>
        <taxon>Insecta</taxon>
        <taxon>Pterygota</taxon>
        <taxon>Neoptera</taxon>
        <taxon>Endopterygota</taxon>
        <taxon>Lepidoptera</taxon>
        <taxon>Glossata</taxon>
        <taxon>Ditrysia</taxon>
        <taxon>Bombycoidea</taxon>
        <taxon>Bombycidae</taxon>
        <taxon>Bombycinae</taxon>
        <taxon>Bombyx</taxon>
    </lineage>
</organism>
<evidence type="ECO:0000313" key="2">
    <source>
        <dbReference type="RefSeq" id="XP_028025526.1"/>
    </source>
</evidence>
<dbReference type="AlphaFoldDB" id="A0A6J2J7Z4"/>
<keyword evidence="1" id="KW-1185">Reference proteome</keyword>
<name>A0A6J2J7Z4_BOMMA</name>
<evidence type="ECO:0000313" key="1">
    <source>
        <dbReference type="Proteomes" id="UP000504629"/>
    </source>
</evidence>
<reference evidence="2" key="1">
    <citation type="submission" date="2025-08" db="UniProtKB">
        <authorList>
            <consortium name="RefSeq"/>
        </authorList>
    </citation>
    <scope>IDENTIFICATION</scope>
    <source>
        <tissue evidence="2">Silk gland</tissue>
    </source>
</reference>
<gene>
    <name evidence="2" type="primary">LOC114239503</name>
</gene>
<sequence>MVNYILFLDVLRQEEIEKFYKACQLHREFYKGYSKSPHPLDYFNESPYKWQCPPEISPIYLSFPPYHIKYKSPAALPTSTGRTIDIPALPHRSLAGRFNKSACKAFIR</sequence>